<sequence>MTKLWPLICDNRRYSIRDGNACLFWKDQWCEGNSFLELNFNPNNILVSAYAIVKMLSKENEEWNIPLLQNILPPTILSSILAVPHPEMSLGSGIMIWNGEDSGRFSIKSAYAILANEKAWVSPIPWSIIWKWKGPENYKFHFWKASHDRLLTNGRKISWGLRNPDCPFCPGIEETTLHVLRGCPRASQIWNRILFLSEKDIVFNMDLFSWLRKSIERDWGWIQRGYWLTFFLTTLYFLWLWRNKTVGEEDFVYPVNHYVILLKKMHEI</sequence>
<name>A0AAN9EMC7_CROPI</name>
<protein>
    <recommendedName>
        <fullName evidence="2">Reverse transcriptase zinc-binding domain-containing protein</fullName>
    </recommendedName>
</protein>
<dbReference type="AlphaFoldDB" id="A0AAN9EMC7"/>
<dbReference type="EMBL" id="JAYWIO010000005">
    <property type="protein sequence ID" value="KAK7259025.1"/>
    <property type="molecule type" value="Genomic_DNA"/>
</dbReference>
<keyword evidence="1" id="KW-1133">Transmembrane helix</keyword>
<keyword evidence="1" id="KW-0812">Transmembrane</keyword>
<keyword evidence="1" id="KW-0472">Membrane</keyword>
<dbReference type="Proteomes" id="UP001372338">
    <property type="component" value="Unassembled WGS sequence"/>
</dbReference>
<reference evidence="3 4" key="1">
    <citation type="submission" date="2024-01" db="EMBL/GenBank/DDBJ databases">
        <title>The genomes of 5 underutilized Papilionoideae crops provide insights into root nodulation and disease resistanc.</title>
        <authorList>
            <person name="Yuan L."/>
        </authorList>
    </citation>
    <scope>NUCLEOTIDE SEQUENCE [LARGE SCALE GENOMIC DNA]</scope>
    <source>
        <strain evidence="3">ZHUSHIDOU_FW_LH</strain>
        <tissue evidence="3">Leaf</tissue>
    </source>
</reference>
<evidence type="ECO:0000313" key="3">
    <source>
        <dbReference type="EMBL" id="KAK7259025.1"/>
    </source>
</evidence>
<dbReference type="InterPro" id="IPR026960">
    <property type="entry name" value="RVT-Znf"/>
</dbReference>
<dbReference type="Pfam" id="PF13966">
    <property type="entry name" value="zf-RVT"/>
    <property type="match status" value="1"/>
</dbReference>
<evidence type="ECO:0000313" key="4">
    <source>
        <dbReference type="Proteomes" id="UP001372338"/>
    </source>
</evidence>
<evidence type="ECO:0000256" key="1">
    <source>
        <dbReference type="SAM" id="Phobius"/>
    </source>
</evidence>
<feature type="transmembrane region" description="Helical" evidence="1">
    <location>
        <begin position="221"/>
        <end position="241"/>
    </location>
</feature>
<keyword evidence="4" id="KW-1185">Reference proteome</keyword>
<organism evidence="3 4">
    <name type="scientific">Crotalaria pallida</name>
    <name type="common">Smooth rattlebox</name>
    <name type="synonym">Crotalaria striata</name>
    <dbReference type="NCBI Taxonomy" id="3830"/>
    <lineage>
        <taxon>Eukaryota</taxon>
        <taxon>Viridiplantae</taxon>
        <taxon>Streptophyta</taxon>
        <taxon>Embryophyta</taxon>
        <taxon>Tracheophyta</taxon>
        <taxon>Spermatophyta</taxon>
        <taxon>Magnoliopsida</taxon>
        <taxon>eudicotyledons</taxon>
        <taxon>Gunneridae</taxon>
        <taxon>Pentapetalae</taxon>
        <taxon>rosids</taxon>
        <taxon>fabids</taxon>
        <taxon>Fabales</taxon>
        <taxon>Fabaceae</taxon>
        <taxon>Papilionoideae</taxon>
        <taxon>50 kb inversion clade</taxon>
        <taxon>genistoids sensu lato</taxon>
        <taxon>core genistoids</taxon>
        <taxon>Crotalarieae</taxon>
        <taxon>Crotalaria</taxon>
    </lineage>
</organism>
<accession>A0AAN9EMC7</accession>
<proteinExistence type="predicted"/>
<comment type="caution">
    <text evidence="3">The sequence shown here is derived from an EMBL/GenBank/DDBJ whole genome shotgun (WGS) entry which is preliminary data.</text>
</comment>
<gene>
    <name evidence="3" type="ORF">RIF29_24619</name>
</gene>
<evidence type="ECO:0000259" key="2">
    <source>
        <dbReference type="Pfam" id="PF13966"/>
    </source>
</evidence>
<feature type="domain" description="Reverse transcriptase zinc-binding" evidence="2">
    <location>
        <begin position="105"/>
        <end position="190"/>
    </location>
</feature>